<dbReference type="InterPro" id="IPR045854">
    <property type="entry name" value="NO2/SO3_Rdtase_4Fe4S_sf"/>
</dbReference>
<dbReference type="PANTHER" id="PTHR32439:SF9">
    <property type="entry name" value="BLR3264 PROTEIN"/>
    <property type="match status" value="1"/>
</dbReference>
<feature type="domain" description="Nitrite/Sulfite reductase ferredoxin-like" evidence="8">
    <location>
        <begin position="14"/>
        <end position="81"/>
    </location>
</feature>
<dbReference type="SUPFAM" id="SSF55124">
    <property type="entry name" value="Nitrite/Sulfite reductase N-terminal domain-like"/>
    <property type="match status" value="2"/>
</dbReference>
<dbReference type="Gene3D" id="3.90.480.10">
    <property type="entry name" value="Sulfite Reductase Hemoprotein,Domain 2"/>
    <property type="match status" value="1"/>
</dbReference>
<dbReference type="KEGG" id="gur:Gura_4000"/>
<evidence type="ECO:0000259" key="8">
    <source>
        <dbReference type="Pfam" id="PF03460"/>
    </source>
</evidence>
<dbReference type="PANTHER" id="PTHR32439">
    <property type="entry name" value="FERREDOXIN--NITRITE REDUCTASE, CHLOROPLASTIC"/>
    <property type="match status" value="1"/>
</dbReference>
<dbReference type="Proteomes" id="UP000006695">
    <property type="component" value="Chromosome"/>
</dbReference>
<feature type="domain" description="Nitrite/sulphite reductase 4Fe-4S" evidence="7">
    <location>
        <begin position="110"/>
        <end position="233"/>
    </location>
</feature>
<organism evidence="9 10">
    <name type="scientific">Geotalea uraniireducens (strain Rf4)</name>
    <name type="common">Geobacter uraniireducens</name>
    <dbReference type="NCBI Taxonomy" id="351605"/>
    <lineage>
        <taxon>Bacteria</taxon>
        <taxon>Pseudomonadati</taxon>
        <taxon>Thermodesulfobacteriota</taxon>
        <taxon>Desulfuromonadia</taxon>
        <taxon>Geobacterales</taxon>
        <taxon>Geobacteraceae</taxon>
        <taxon>Geotalea</taxon>
    </lineage>
</organism>
<dbReference type="EMBL" id="CP000698">
    <property type="protein sequence ID" value="ABQ28144.1"/>
    <property type="molecule type" value="Genomic_DNA"/>
</dbReference>
<evidence type="ECO:0000256" key="2">
    <source>
        <dbReference type="ARBA" id="ARBA00022617"/>
    </source>
</evidence>
<dbReference type="STRING" id="351605.Gura_4000"/>
<dbReference type="RefSeq" id="WP_011940781.1">
    <property type="nucleotide sequence ID" value="NC_009483.1"/>
</dbReference>
<dbReference type="Gene3D" id="3.30.413.10">
    <property type="entry name" value="Sulfite Reductase Hemoprotein, domain 1"/>
    <property type="match status" value="2"/>
</dbReference>
<dbReference type="SUPFAM" id="SSF56014">
    <property type="entry name" value="Nitrite and sulphite reductase 4Fe-4S domain-like"/>
    <property type="match status" value="2"/>
</dbReference>
<keyword evidence="5" id="KW-0408">Iron</keyword>
<keyword evidence="4" id="KW-0560">Oxidoreductase</keyword>
<evidence type="ECO:0000313" key="10">
    <source>
        <dbReference type="Proteomes" id="UP000006695"/>
    </source>
</evidence>
<evidence type="ECO:0000256" key="3">
    <source>
        <dbReference type="ARBA" id="ARBA00022723"/>
    </source>
</evidence>
<keyword evidence="10" id="KW-1185">Reference proteome</keyword>
<dbReference type="Pfam" id="PF01077">
    <property type="entry name" value="NIR_SIR"/>
    <property type="match status" value="1"/>
</dbReference>
<dbReference type="InterPro" id="IPR005117">
    <property type="entry name" value="NiRdtase/SiRdtase_haem-b_fer"/>
</dbReference>
<dbReference type="GO" id="GO:0046872">
    <property type="term" value="F:metal ion binding"/>
    <property type="evidence" value="ECO:0007669"/>
    <property type="project" value="UniProtKB-KW"/>
</dbReference>
<dbReference type="OrthoDB" id="9803707at2"/>
<sequence>MKLNIRELRLEGVYEQRQTEAFMLRVKVPGGVLSAEQALKVCEIAERFAGGGIHLTSRASIEFHWLKGEYLAEVMRMLAAVGLTTRGACGGAVRGIVCSTPFAAEFPTVQVLARKLHHHFTLNPHFEDLPKKFKIGVEAGYDGSRHLIQDAGLVYAGNDGDGALYDVWVAGGLGREPQPAFLLEERVPEARIIPLLEGIIRIYRRHTPAGKRLKHLLREIGREEFIRRLGEEVDRDATLPLIDGCDKCLTPVVEKGRPQRLEVHVFAGELEAGRLRDLCGIAAQFAGGFMVLTCDQNVAFLLDERADIGKVEAALVEKGLNGAEPGALVNFRVCPGSHECRMGLGPTRDISRAIIKALGPQGESLTWAISGCPNSCSQPQLAQVGIIIVKIVAEPGGERTPRFDLYRREGEEAFASAVHQGITLDELLQAVAKIG</sequence>
<dbReference type="AlphaFoldDB" id="A5G8M6"/>
<protein>
    <submittedName>
        <fullName evidence="9">Nitrite and sulphite reductase 4Fe-4S region</fullName>
    </submittedName>
</protein>
<keyword evidence="6" id="KW-0411">Iron-sulfur</keyword>
<dbReference type="InterPro" id="IPR051329">
    <property type="entry name" value="NIR_SIR_4Fe-4S"/>
</dbReference>
<evidence type="ECO:0000256" key="1">
    <source>
        <dbReference type="ARBA" id="ARBA00022485"/>
    </source>
</evidence>
<evidence type="ECO:0000313" key="9">
    <source>
        <dbReference type="EMBL" id="ABQ28144.1"/>
    </source>
</evidence>
<keyword evidence="2" id="KW-0349">Heme</keyword>
<dbReference type="Pfam" id="PF03460">
    <property type="entry name" value="NIR_SIR_ferr"/>
    <property type="match status" value="2"/>
</dbReference>
<dbReference type="InterPro" id="IPR036136">
    <property type="entry name" value="Nit/Sulf_reduc_fer-like_dom_sf"/>
</dbReference>
<dbReference type="HOGENOM" id="CLU_015667_2_4_7"/>
<evidence type="ECO:0000256" key="4">
    <source>
        <dbReference type="ARBA" id="ARBA00023002"/>
    </source>
</evidence>
<name>A5G8M6_GEOUR</name>
<dbReference type="GO" id="GO:0020037">
    <property type="term" value="F:heme binding"/>
    <property type="evidence" value="ECO:0007669"/>
    <property type="project" value="InterPro"/>
</dbReference>
<keyword evidence="3" id="KW-0479">Metal-binding</keyword>
<keyword evidence="1" id="KW-0004">4Fe-4S</keyword>
<dbReference type="GO" id="GO:0051539">
    <property type="term" value="F:4 iron, 4 sulfur cluster binding"/>
    <property type="evidence" value="ECO:0007669"/>
    <property type="project" value="UniProtKB-KW"/>
</dbReference>
<reference evidence="9 10" key="1">
    <citation type="submission" date="2007-05" db="EMBL/GenBank/DDBJ databases">
        <title>Complete sequence of Geobacter uraniireducens Rf4.</title>
        <authorList>
            <consortium name="US DOE Joint Genome Institute"/>
            <person name="Copeland A."/>
            <person name="Lucas S."/>
            <person name="Lapidus A."/>
            <person name="Barry K."/>
            <person name="Detter J.C."/>
            <person name="Glavina del Rio T."/>
            <person name="Hammon N."/>
            <person name="Israni S."/>
            <person name="Dalin E."/>
            <person name="Tice H."/>
            <person name="Pitluck S."/>
            <person name="Chertkov O."/>
            <person name="Brettin T."/>
            <person name="Bruce D."/>
            <person name="Han C."/>
            <person name="Schmutz J."/>
            <person name="Larimer F."/>
            <person name="Land M."/>
            <person name="Hauser L."/>
            <person name="Kyrpides N."/>
            <person name="Mikhailova N."/>
            <person name="Shelobolina E."/>
            <person name="Aklujkar M."/>
            <person name="Lovley D."/>
            <person name="Richardson P."/>
        </authorList>
    </citation>
    <scope>NUCLEOTIDE SEQUENCE [LARGE SCALE GENOMIC DNA]</scope>
    <source>
        <strain evidence="9 10">Rf4</strain>
    </source>
</reference>
<evidence type="ECO:0000256" key="5">
    <source>
        <dbReference type="ARBA" id="ARBA00023004"/>
    </source>
</evidence>
<evidence type="ECO:0000256" key="6">
    <source>
        <dbReference type="ARBA" id="ARBA00023014"/>
    </source>
</evidence>
<accession>A5G8M6</accession>
<feature type="domain" description="Nitrite/Sulfite reductase ferredoxin-like" evidence="8">
    <location>
        <begin position="263"/>
        <end position="317"/>
    </location>
</feature>
<dbReference type="InterPro" id="IPR006067">
    <property type="entry name" value="NO2/SO3_Rdtase_4Fe4S_dom"/>
</dbReference>
<proteinExistence type="predicted"/>
<evidence type="ECO:0000259" key="7">
    <source>
        <dbReference type="Pfam" id="PF01077"/>
    </source>
</evidence>
<gene>
    <name evidence="9" type="ordered locus">Gura_4000</name>
</gene>
<dbReference type="GO" id="GO:0016491">
    <property type="term" value="F:oxidoreductase activity"/>
    <property type="evidence" value="ECO:0007669"/>
    <property type="project" value="UniProtKB-KW"/>
</dbReference>